<dbReference type="OrthoDB" id="7485566at2759"/>
<feature type="compositionally biased region" description="Pro residues" evidence="1">
    <location>
        <begin position="653"/>
        <end position="667"/>
    </location>
</feature>
<dbReference type="InterPro" id="IPR000477">
    <property type="entry name" value="RT_dom"/>
</dbReference>
<dbReference type="InterPro" id="IPR043502">
    <property type="entry name" value="DNA/RNA_pol_sf"/>
</dbReference>
<gene>
    <name evidence="3" type="ORF">J8273_6659</name>
</gene>
<feature type="region of interest" description="Disordered" evidence="1">
    <location>
        <begin position="155"/>
        <end position="207"/>
    </location>
</feature>
<accession>A0A8J6ARF5</accession>
<evidence type="ECO:0000256" key="1">
    <source>
        <dbReference type="SAM" id="MobiDB-lite"/>
    </source>
</evidence>
<organism evidence="3 4">
    <name type="scientific">Carpediemonas membranifera</name>
    <dbReference type="NCBI Taxonomy" id="201153"/>
    <lineage>
        <taxon>Eukaryota</taxon>
        <taxon>Metamonada</taxon>
        <taxon>Carpediemonas-like organisms</taxon>
        <taxon>Carpediemonas</taxon>
    </lineage>
</organism>
<protein>
    <recommendedName>
        <fullName evidence="2">Reverse transcriptase domain-containing protein</fullName>
    </recommendedName>
</protein>
<name>A0A8J6ARF5_9EUKA</name>
<evidence type="ECO:0000313" key="3">
    <source>
        <dbReference type="EMBL" id="KAG9392068.1"/>
    </source>
</evidence>
<keyword evidence="4" id="KW-1185">Reference proteome</keyword>
<proteinExistence type="predicted"/>
<evidence type="ECO:0000259" key="2">
    <source>
        <dbReference type="PROSITE" id="PS50878"/>
    </source>
</evidence>
<evidence type="ECO:0000313" key="4">
    <source>
        <dbReference type="Proteomes" id="UP000717585"/>
    </source>
</evidence>
<dbReference type="Proteomes" id="UP000717585">
    <property type="component" value="Unassembled WGS sequence"/>
</dbReference>
<feature type="domain" description="Reverse transcriptase" evidence="2">
    <location>
        <begin position="880"/>
        <end position="1054"/>
    </location>
</feature>
<dbReference type="PROSITE" id="PS50878">
    <property type="entry name" value="RT_POL"/>
    <property type="match status" value="1"/>
</dbReference>
<dbReference type="Pfam" id="PF00078">
    <property type="entry name" value="RVT_1"/>
    <property type="match status" value="1"/>
</dbReference>
<feature type="compositionally biased region" description="Acidic residues" evidence="1">
    <location>
        <begin position="162"/>
        <end position="180"/>
    </location>
</feature>
<dbReference type="EMBL" id="JAHDYR010000040">
    <property type="protein sequence ID" value="KAG9392068.1"/>
    <property type="molecule type" value="Genomic_DNA"/>
</dbReference>
<reference evidence="3" key="1">
    <citation type="submission" date="2021-05" db="EMBL/GenBank/DDBJ databases">
        <title>A free-living protist that lacks canonical eukaryotic 1 DNA replication and segregation systems.</title>
        <authorList>
            <person name="Salas-Leiva D.E."/>
            <person name="Tromer E.C."/>
            <person name="Curtis B.A."/>
            <person name="Jerlstrom-Hultqvist J."/>
            <person name="Kolisko M."/>
            <person name="Yi Z."/>
            <person name="Salas-Leiva J.S."/>
            <person name="Gallot-Lavallee L."/>
            <person name="Kops G.J.P.L."/>
            <person name="Archibald J.M."/>
            <person name="Simpson A.G.B."/>
            <person name="Roger A.J."/>
        </authorList>
    </citation>
    <scope>NUCLEOTIDE SEQUENCE</scope>
    <source>
        <strain evidence="3">BICM</strain>
    </source>
</reference>
<comment type="caution">
    <text evidence="3">The sequence shown here is derived from an EMBL/GenBank/DDBJ whole genome shotgun (WGS) entry which is preliminary data.</text>
</comment>
<sequence>MDLSNAYGTMSRYVRTMHQSGSLFATTGAVIPSVEGIHQGLRRAWMGVVEFVVRPTTRTGHERLLTGRMTRVSHAEVSLYLRRYQLVRRICGEAMAIVDDEPRAKVDDIHEAALAISKEYVENLTNFLEAHSEDRDEALRPLGKSLRGLREALDGLPFDPAAESEEDVNEDDESSDDDLSDASAGPTASTGAPAANAPSGSTGNRRSGLAFLSSPVYRCRRSRERSFTSPLWPLKAQTSAQWFLAGDCEDTVAAHTAAYKRCSVRAMARIDLAVMITPKSQREAILESVSLWSAQMVFHRAELLEEKPERYWTRMATLLHVGANVHGERCHTQVLPSTRLSSDRLDLVIFGGLYFTKRVSEELIATVSPLFPVIQRPSNRDFKQRLHQVLSSIQLIRNLPPHPVQFLMHRMDSRIRIDTEGRDHTLSLGRRRALLEQLRAAGCPRLSTIDEIDDRPVASAHQTSGTQIEREEMMIAELLSPSISPPGSGPPTPAQLQETDIVPRPNDSEGVVWGIDVSTERPMSLLRGHQMSQDSPERRTLYTKKRFIDNCMSFYYTVTNLNTLRSITCVSGPTITVRFWCELIAEFALLLHRSYATSDITKHAKNLDAACPMIHAVFVQLFVDRVDIIDAFDPDTLDFETDETAIATQLPTAPTPPSPESAPPAPAQPSIATPVPHLAILHHTPADRPAPTCGPLNAKEALAVGEKKPSKSAQVRFADEFITLLGDYNAAEGEDRGGKLQRVLQYPLTLHIPPATKTSTPAAVAASKLALTMCQRGFYAKALQCLTAMRVALADDEIDTAFTRLLPVPATPLHPLTDIGVSPTTPLRHIEVSASTVSTVIHRTRFDSAPGPSGLSFLHLKTMLRARGKLSRSLVPLIQDIVNGEPWTAALAHAILVPVPKNSATDIRPIAIGESLRRIAGRILAKAVRDRLVKDKIFVDQYGLGEKCGAELMIAKMRALRAKGQTIAAFDLTNAYGTVSRPYLLRVVEEYAPVASGYLHTMYENGNLHATTGSTFSSDEGIQQGCPVSPLAFSLAMMPILAQLRRKFPPITWL</sequence>
<dbReference type="AlphaFoldDB" id="A0A8J6ARF5"/>
<feature type="region of interest" description="Disordered" evidence="1">
    <location>
        <begin position="649"/>
        <end position="670"/>
    </location>
</feature>
<dbReference type="SUPFAM" id="SSF56672">
    <property type="entry name" value="DNA/RNA polymerases"/>
    <property type="match status" value="1"/>
</dbReference>
<feature type="compositionally biased region" description="Low complexity" evidence="1">
    <location>
        <begin position="181"/>
        <end position="203"/>
    </location>
</feature>
<dbReference type="PANTHER" id="PTHR19446">
    <property type="entry name" value="REVERSE TRANSCRIPTASES"/>
    <property type="match status" value="1"/>
</dbReference>